<reference evidence="3 4" key="1">
    <citation type="submission" date="2019-07" db="EMBL/GenBank/DDBJ databases">
        <title>Lysobacter weifangensis sp. nov., isolated from bensulfuron-methyl contaminated farmland soil.</title>
        <authorList>
            <person name="Zhao H."/>
        </authorList>
    </citation>
    <scope>NUCLEOTIDE SEQUENCE [LARGE SCALE GENOMIC DNA]</scope>
    <source>
        <strain evidence="3 4">CC-Bw-6</strain>
    </source>
</reference>
<gene>
    <name evidence="3" type="ORF">FNZ56_07080</name>
</gene>
<protein>
    <submittedName>
        <fullName evidence="3">Protein BatD</fullName>
    </submittedName>
</protein>
<dbReference type="InterPro" id="IPR025738">
    <property type="entry name" value="BatD"/>
</dbReference>
<name>A0A516V548_9GAMM</name>
<evidence type="ECO:0000313" key="3">
    <source>
        <dbReference type="EMBL" id="QDQ73655.1"/>
    </source>
</evidence>
<dbReference type="EMBL" id="CP041742">
    <property type="protein sequence ID" value="QDQ73655.1"/>
    <property type="molecule type" value="Genomic_DNA"/>
</dbReference>
<evidence type="ECO:0000256" key="2">
    <source>
        <dbReference type="SAM" id="SignalP"/>
    </source>
</evidence>
<feature type="chain" id="PRO_5021714386" evidence="2">
    <location>
        <begin position="24"/>
        <end position="552"/>
    </location>
</feature>
<proteinExistence type="predicted"/>
<accession>A0A516V548</accession>
<feature type="transmembrane region" description="Helical" evidence="1">
    <location>
        <begin position="417"/>
        <end position="436"/>
    </location>
</feature>
<keyword evidence="1" id="KW-0812">Transmembrane</keyword>
<dbReference type="PANTHER" id="PTHR40940:SF1">
    <property type="entry name" value="PROTEIN BATD"/>
    <property type="match status" value="1"/>
</dbReference>
<keyword evidence="1" id="KW-1133">Transmembrane helix</keyword>
<keyword evidence="4" id="KW-1185">Reference proteome</keyword>
<keyword evidence="1" id="KW-0472">Membrane</keyword>
<dbReference type="AlphaFoldDB" id="A0A516V548"/>
<organism evidence="3 4">
    <name type="scientific">Pseudoluteimonas lycopersici</name>
    <dbReference type="NCBI Taxonomy" id="1324796"/>
    <lineage>
        <taxon>Bacteria</taxon>
        <taxon>Pseudomonadati</taxon>
        <taxon>Pseudomonadota</taxon>
        <taxon>Gammaproteobacteria</taxon>
        <taxon>Lysobacterales</taxon>
        <taxon>Lysobacteraceae</taxon>
        <taxon>Pseudoluteimonas</taxon>
    </lineage>
</organism>
<feature type="signal peptide" evidence="2">
    <location>
        <begin position="1"/>
        <end position="23"/>
    </location>
</feature>
<dbReference type="PANTHER" id="PTHR40940">
    <property type="entry name" value="PROTEIN BATD-RELATED"/>
    <property type="match status" value="1"/>
</dbReference>
<dbReference type="Pfam" id="PF13584">
    <property type="entry name" value="BatD"/>
    <property type="match status" value="1"/>
</dbReference>
<dbReference type="Proteomes" id="UP000315891">
    <property type="component" value="Chromosome"/>
</dbReference>
<keyword evidence="2" id="KW-0732">Signal</keyword>
<dbReference type="RefSeq" id="WP_143879167.1">
    <property type="nucleotide sequence ID" value="NZ_BAABLZ010000001.1"/>
</dbReference>
<sequence length="552" mass="58246">MAKHGMRLLLCAMLALCAFAAQATTRAWLDRDRIAAGETATLNIETDQATLDSPDYSPLTADFDVSGNSSSRQFEMVNGTSTTKVLFAVALQPHRDGVIGIPALIVGRERTQPLSLIVTPAAASPVAHAGDAVFIEAEADAQSPYVQQAVGYVLRLYSAAPLVSGQLDQDPPDGATMQRVGDDLQYTREIGGRRYTVVERRFLLIPERSGALTIPGARFSGQGVGGFFDDLFGDGRKDLRTNGAPRVLSVQPPPANAPQPWLPLRSLTLRYLSTPQSARAGEAATVTVEADADGASAAQMPELALAAPAGAQVFADPVQARDNFDGGRPQVQLTRKFSIVPARAGTLRIPGPRIAWWDVRAGVARTASLPDIVLRVAPGANGPNAANAAPVAANPAANDTARDGLRLPFVQGAVRPWALAAVVFAFLWLATLWWGLHRATPPVEAQVDAKPKPDAARSNKPALAQALAKGDPEAISQALCVAANAPDLDGVRAKLDDATQQSAVDALQRARWGDGNIVSALAALRSAFKRGPRWKAATAKAKELLPPLYPPG</sequence>
<evidence type="ECO:0000313" key="4">
    <source>
        <dbReference type="Proteomes" id="UP000315891"/>
    </source>
</evidence>
<evidence type="ECO:0000256" key="1">
    <source>
        <dbReference type="SAM" id="Phobius"/>
    </source>
</evidence>
<dbReference type="OrthoDB" id="5293418at2"/>